<evidence type="ECO:0000313" key="3">
    <source>
        <dbReference type="EMBL" id="ETW62373.1"/>
    </source>
</evidence>
<dbReference type="OrthoDB" id="379270at2759"/>
<dbReference type="Gene3D" id="1.20.1310.20">
    <property type="entry name" value="Duffy-antigen binding domain"/>
    <property type="match status" value="1"/>
</dbReference>
<dbReference type="GO" id="GO:0046789">
    <property type="term" value="F:host cell surface receptor binding"/>
    <property type="evidence" value="ECO:0007669"/>
    <property type="project" value="InterPro"/>
</dbReference>
<dbReference type="Proteomes" id="UP000030694">
    <property type="component" value="Unassembled WGS sequence"/>
</dbReference>
<dbReference type="Pfam" id="PF05424">
    <property type="entry name" value="Duffy_binding"/>
    <property type="match status" value="1"/>
</dbReference>
<dbReference type="GO" id="GO:0016020">
    <property type="term" value="C:membrane"/>
    <property type="evidence" value="ECO:0007669"/>
    <property type="project" value="InterPro"/>
</dbReference>
<dbReference type="AlphaFoldDB" id="A0A024XB26"/>
<dbReference type="SUPFAM" id="SSF140924">
    <property type="entry name" value="Duffy binding domain-like"/>
    <property type="match status" value="1"/>
</dbReference>
<proteinExistence type="predicted"/>
<organism evidence="3 4">
    <name type="scientific">Plasmodium falciparum (isolate Camp / Malaysia)</name>
    <dbReference type="NCBI Taxonomy" id="5835"/>
    <lineage>
        <taxon>Eukaryota</taxon>
        <taxon>Sar</taxon>
        <taxon>Alveolata</taxon>
        <taxon>Apicomplexa</taxon>
        <taxon>Aconoidasida</taxon>
        <taxon>Haemosporida</taxon>
        <taxon>Plasmodiidae</taxon>
        <taxon>Plasmodium</taxon>
        <taxon>Plasmodium (Laverania)</taxon>
    </lineage>
</organism>
<dbReference type="Pfam" id="PF15447">
    <property type="entry name" value="NTS"/>
    <property type="match status" value="1"/>
</dbReference>
<feature type="domain" description="Duffy-antigen binding" evidence="1">
    <location>
        <begin position="116"/>
        <end position="307"/>
    </location>
</feature>
<evidence type="ECO:0000259" key="1">
    <source>
        <dbReference type="Pfam" id="PF05424"/>
    </source>
</evidence>
<feature type="domain" description="Plasmodium falciparum erythrocyte membrane protein-1 N-terminal segment" evidence="2">
    <location>
        <begin position="20"/>
        <end position="53"/>
    </location>
</feature>
<dbReference type="InterPro" id="IPR029210">
    <property type="entry name" value="PfEMP1_NTS"/>
</dbReference>
<dbReference type="EMBL" id="KI927502">
    <property type="protein sequence ID" value="ETW62373.1"/>
    <property type="molecule type" value="Genomic_DNA"/>
</dbReference>
<name>A0A024XB26_PLAFC</name>
<accession>A0A024XB26</accession>
<dbReference type="InterPro" id="IPR042202">
    <property type="entry name" value="Duffy-ag-bd_sf"/>
</dbReference>
<reference evidence="3 4" key="1">
    <citation type="submission" date="2013-02" db="EMBL/GenBank/DDBJ databases">
        <title>The Genome Annotation of Plasmodium falciparum CAMP/Malaysia.</title>
        <authorList>
            <consortium name="The Broad Institute Genome Sequencing Platform"/>
            <consortium name="The Broad Institute Genome Sequencing Center for Infectious Disease"/>
            <person name="Neafsey D."/>
            <person name="Hoffman S."/>
            <person name="Volkman S."/>
            <person name="Rosenthal P."/>
            <person name="Walker B."/>
            <person name="Young S.K."/>
            <person name="Zeng Q."/>
            <person name="Gargeya S."/>
            <person name="Fitzgerald M."/>
            <person name="Haas B."/>
            <person name="Abouelleil A."/>
            <person name="Allen A.W."/>
            <person name="Alvarado L."/>
            <person name="Arachchi H.M."/>
            <person name="Berlin A.M."/>
            <person name="Chapman S.B."/>
            <person name="Gainer-Dewar J."/>
            <person name="Goldberg J."/>
            <person name="Griggs A."/>
            <person name="Gujja S."/>
            <person name="Hansen M."/>
            <person name="Howarth C."/>
            <person name="Imamovic A."/>
            <person name="Ireland A."/>
            <person name="Larimer J."/>
            <person name="McCowan C."/>
            <person name="Murphy C."/>
            <person name="Pearson M."/>
            <person name="Poon T.W."/>
            <person name="Priest M."/>
            <person name="Roberts A."/>
            <person name="Saif S."/>
            <person name="Shea T."/>
            <person name="Sisk P."/>
            <person name="Sykes S."/>
            <person name="Wortman J."/>
            <person name="Nusbaum C."/>
            <person name="Birren B."/>
        </authorList>
    </citation>
    <scope>NUCLEOTIDE SEQUENCE [LARGE SCALE GENOMIC DNA]</scope>
    <source>
        <strain evidence="3 4">CAMP/Malaysia</strain>
    </source>
</reference>
<feature type="non-terminal residue" evidence="3">
    <location>
        <position position="316"/>
    </location>
</feature>
<evidence type="ECO:0000313" key="4">
    <source>
        <dbReference type="Proteomes" id="UP000030694"/>
    </source>
</evidence>
<protein>
    <submittedName>
        <fullName evidence="3">Uncharacterized protein</fullName>
    </submittedName>
</protein>
<reference evidence="3 4" key="2">
    <citation type="submission" date="2013-02" db="EMBL/GenBank/DDBJ databases">
        <title>The Genome Sequence of Plasmodium falciparum CAMP/Malaysia.</title>
        <authorList>
            <consortium name="The Broad Institute Genome Sequencing Platform"/>
            <consortium name="The Broad Institute Genome Sequencing Center for Infectious Disease"/>
            <person name="Neafsey D."/>
            <person name="Cheeseman I."/>
            <person name="Volkman S."/>
            <person name="Adams J."/>
            <person name="Walker B."/>
            <person name="Young S.K."/>
            <person name="Zeng Q."/>
            <person name="Gargeya S."/>
            <person name="Fitzgerald M."/>
            <person name="Haas B."/>
            <person name="Abouelleil A."/>
            <person name="Alvarado L."/>
            <person name="Arachchi H.M."/>
            <person name="Berlin A.M."/>
            <person name="Chapman S.B."/>
            <person name="Dewar J."/>
            <person name="Goldberg J."/>
            <person name="Griggs A."/>
            <person name="Gujja S."/>
            <person name="Hansen M."/>
            <person name="Howarth C."/>
            <person name="Imamovic A."/>
            <person name="Larimer J."/>
            <person name="McCowan C."/>
            <person name="Murphy C."/>
            <person name="Neiman D."/>
            <person name="Pearson M."/>
            <person name="Priest M."/>
            <person name="Roberts A."/>
            <person name="Saif S."/>
            <person name="Shea T."/>
            <person name="Sisk P."/>
            <person name="Sykes S."/>
            <person name="Wortman J."/>
            <person name="Nusbaum C."/>
            <person name="Birren B."/>
        </authorList>
    </citation>
    <scope>NUCLEOTIDE SEQUENCE [LARGE SCALE GENOMIC DNA]</scope>
    <source>
        <strain evidence="3 4">CAMP/Malaysia</strain>
    </source>
</reference>
<gene>
    <name evidence="3" type="ORF">PFMC_01720</name>
</gene>
<sequence>MVLPKRAPTATIDYTKVTNVKELLDLIGKYIQQKVHGEALEHSNSQLHGFLSKVIFSGGHKTNVFNKCDIDEQYETNVTDGHSHPCLSRKDVRFSYTEGAECDKSKIKGSNSKSEGACAPLRRLSLCDQNLEHIKPENIKDTHNLYIDVLLAAKYEGQMIAKKLQEYDPTNYKSRICTELARSFADIGDIIRGKDLYLGYNKKEKAQKEKLEQNLKFFFQNIDDKLDPEAKNYYAKEKDPDFLKLREDWWELNRQDIWKALTCNAPNDAKYFRKTVCAGGTTPTHEKCTCASGDVPTYFDYVPQYLRWFDEWSEDF</sequence>
<evidence type="ECO:0000259" key="2">
    <source>
        <dbReference type="Pfam" id="PF15447"/>
    </source>
</evidence>
<dbReference type="InterPro" id="IPR008602">
    <property type="entry name" value="Duffy-antigen-binding"/>
</dbReference>